<dbReference type="InterPro" id="IPR035965">
    <property type="entry name" value="PAS-like_dom_sf"/>
</dbReference>
<dbReference type="PRINTS" id="PR00344">
    <property type="entry name" value="BCTRLSENSOR"/>
</dbReference>
<gene>
    <name evidence="10" type="ORF">IG616_20815</name>
</gene>
<keyword evidence="4" id="KW-0808">Transferase</keyword>
<accession>A0ABR9CUU8</accession>
<dbReference type="SUPFAM" id="SSF47384">
    <property type="entry name" value="Homodimeric domain of signal transducing histidine kinase"/>
    <property type="match status" value="1"/>
</dbReference>
<comment type="caution">
    <text evidence="10">The sequence shown here is derived from an EMBL/GenBank/DDBJ whole genome shotgun (WGS) entry which is preliminary data.</text>
</comment>
<dbReference type="InterPro" id="IPR004358">
    <property type="entry name" value="Sig_transdc_His_kin-like_C"/>
</dbReference>
<dbReference type="PANTHER" id="PTHR45453:SF1">
    <property type="entry name" value="PHOSPHATE REGULON SENSOR PROTEIN PHOR"/>
    <property type="match status" value="1"/>
</dbReference>
<dbReference type="PANTHER" id="PTHR45453">
    <property type="entry name" value="PHOSPHATE REGULON SENSOR PROTEIN PHOR"/>
    <property type="match status" value="1"/>
</dbReference>
<dbReference type="Gene3D" id="3.30.450.20">
    <property type="entry name" value="PAS domain"/>
    <property type="match status" value="2"/>
</dbReference>
<evidence type="ECO:0000259" key="9">
    <source>
        <dbReference type="PROSITE" id="PS50109"/>
    </source>
</evidence>
<dbReference type="InterPro" id="IPR003594">
    <property type="entry name" value="HATPase_dom"/>
</dbReference>
<dbReference type="EMBL" id="JACYXI010000018">
    <property type="protein sequence ID" value="MBD8893996.1"/>
    <property type="molecule type" value="Genomic_DNA"/>
</dbReference>
<name>A0ABR9CUU8_9HYPH</name>
<keyword evidence="11" id="KW-1185">Reference proteome</keyword>
<evidence type="ECO:0000256" key="8">
    <source>
        <dbReference type="SAM" id="Coils"/>
    </source>
</evidence>
<dbReference type="Proteomes" id="UP000632063">
    <property type="component" value="Unassembled WGS sequence"/>
</dbReference>
<feature type="coiled-coil region" evidence="8">
    <location>
        <begin position="262"/>
        <end position="289"/>
    </location>
</feature>
<feature type="domain" description="Histidine kinase" evidence="9">
    <location>
        <begin position="296"/>
        <end position="511"/>
    </location>
</feature>
<reference evidence="10 11" key="2">
    <citation type="journal article" date="2021" name="Int. J. Syst. Evol. Microbiol.">
        <title>Roseibium litorale sp. nov., isolated from a tidal flat sediment and proposal for the reclassification of Labrenzia polysiphoniae as Roseibium polysiphoniae comb. nov.</title>
        <authorList>
            <person name="Liu Y."/>
            <person name="Pei T."/>
            <person name="Du J."/>
            <person name="Chao M."/>
            <person name="Deng M.R."/>
            <person name="Zhu H."/>
        </authorList>
    </citation>
    <scope>NUCLEOTIDE SEQUENCE [LARGE SCALE GENOMIC DNA]</scope>
    <source>
        <strain evidence="10 11">4C16A</strain>
    </source>
</reference>
<comment type="catalytic activity">
    <reaction evidence="1">
        <text>ATP + protein L-histidine = ADP + protein N-phospho-L-histidine.</text>
        <dbReference type="EC" id="2.7.13.3"/>
    </reaction>
</comment>
<dbReference type="Pfam" id="PF12860">
    <property type="entry name" value="PAS_7"/>
    <property type="match status" value="2"/>
</dbReference>
<evidence type="ECO:0000256" key="3">
    <source>
        <dbReference type="ARBA" id="ARBA00022553"/>
    </source>
</evidence>
<organism evidence="10 11">
    <name type="scientific">Roseibium litorale</name>
    <dbReference type="NCBI Taxonomy" id="2803841"/>
    <lineage>
        <taxon>Bacteria</taxon>
        <taxon>Pseudomonadati</taxon>
        <taxon>Pseudomonadota</taxon>
        <taxon>Alphaproteobacteria</taxon>
        <taxon>Hyphomicrobiales</taxon>
        <taxon>Stappiaceae</taxon>
        <taxon>Roseibium</taxon>
    </lineage>
</organism>
<dbReference type="SUPFAM" id="SSF55874">
    <property type="entry name" value="ATPase domain of HSP90 chaperone/DNA topoisomerase II/histidine kinase"/>
    <property type="match status" value="1"/>
</dbReference>
<dbReference type="InterPro" id="IPR050351">
    <property type="entry name" value="BphY/WalK/GraS-like"/>
</dbReference>
<dbReference type="Gene3D" id="3.30.565.10">
    <property type="entry name" value="Histidine kinase-like ATPase, C-terminal domain"/>
    <property type="match status" value="1"/>
</dbReference>
<evidence type="ECO:0000256" key="7">
    <source>
        <dbReference type="ARBA" id="ARBA00023136"/>
    </source>
</evidence>
<evidence type="ECO:0000256" key="1">
    <source>
        <dbReference type="ARBA" id="ARBA00000085"/>
    </source>
</evidence>
<dbReference type="RefSeq" id="WP_192150517.1">
    <property type="nucleotide sequence ID" value="NZ_JACYXI010000018.1"/>
</dbReference>
<dbReference type="InterPro" id="IPR036890">
    <property type="entry name" value="HATPase_C_sf"/>
</dbReference>
<dbReference type="EC" id="2.7.13.3" evidence="2"/>
<dbReference type="InterPro" id="IPR005467">
    <property type="entry name" value="His_kinase_dom"/>
</dbReference>
<evidence type="ECO:0000256" key="2">
    <source>
        <dbReference type="ARBA" id="ARBA00012438"/>
    </source>
</evidence>
<keyword evidence="8" id="KW-0175">Coiled coil</keyword>
<keyword evidence="7" id="KW-0472">Membrane</keyword>
<sequence length="530" mass="60194">MLLFRRNCDPLEVIELIAGSIHHGISLADRDLNLVMINRTAQRLLDLPDSLLNETVSLEDLFRFNANRGDYGPGDPEAQVQERIKALRRGVAQDFVRERPGGQLLRVQRTPVDQGGFVTVYTDVTYERMQEKKLQEAHRQLESALSEKTSEFEAKRDLLFNAFNVISDGLGLASPDGQIILANDRMRQIFPEVDRLIGEKATVHELIRTVFPDEPKRDVGGMLSDEEMWTERCFPDGKWYKVSRSRSNDGGMISVYTDVTSYKEQQAVLQKHTDELVRLLTQEKELTEMQREFVSMASHEFRTPLAIIDSNAQRLKRKADGIEPEALMERIDRIRDAVDRMQYLINRFLNFSQAQSIGVEVQVEPVSFCELVMDVCERQQSVSRKHTIHLDLEGLPEVVEIDRRLVEQSISNILSNAVKYSPGRPDIYVRGGRSGDYAVLSVRDEGVGIPKEEIPKIFNRYYRASTSSGIAGTGIGLNMADLIVRKHHGRVEITSEVGAGTNVTLFIPVRGRKIKRPTRREDVQSMREAG</sequence>
<keyword evidence="6" id="KW-0902">Two-component regulatory system</keyword>
<keyword evidence="5" id="KW-0418">Kinase</keyword>
<keyword evidence="3" id="KW-0597">Phosphoprotein</keyword>
<reference evidence="11" key="1">
    <citation type="submission" date="2020-09" db="EMBL/GenBank/DDBJ databases">
        <title>The genome sequence of strain Labrenzia suaedae 4C16A.</title>
        <authorList>
            <person name="Liu Y."/>
        </authorList>
    </citation>
    <scope>NUCLEOTIDE SEQUENCE [LARGE SCALE GENOMIC DNA]</scope>
    <source>
        <strain evidence="11">4C16A</strain>
    </source>
</reference>
<evidence type="ECO:0000256" key="4">
    <source>
        <dbReference type="ARBA" id="ARBA00022679"/>
    </source>
</evidence>
<dbReference type="InterPro" id="IPR003661">
    <property type="entry name" value="HisK_dim/P_dom"/>
</dbReference>
<dbReference type="SMART" id="SM00387">
    <property type="entry name" value="HATPase_c"/>
    <property type="match status" value="1"/>
</dbReference>
<dbReference type="SMART" id="SM00091">
    <property type="entry name" value="PAS"/>
    <property type="match status" value="2"/>
</dbReference>
<dbReference type="InterPro" id="IPR036097">
    <property type="entry name" value="HisK_dim/P_sf"/>
</dbReference>
<dbReference type="Pfam" id="PF00512">
    <property type="entry name" value="HisKA"/>
    <property type="match status" value="1"/>
</dbReference>
<evidence type="ECO:0000313" key="11">
    <source>
        <dbReference type="Proteomes" id="UP000632063"/>
    </source>
</evidence>
<evidence type="ECO:0000256" key="5">
    <source>
        <dbReference type="ARBA" id="ARBA00022777"/>
    </source>
</evidence>
<protein>
    <recommendedName>
        <fullName evidence="2">histidine kinase</fullName>
        <ecNumber evidence="2">2.7.13.3</ecNumber>
    </recommendedName>
</protein>
<dbReference type="SMART" id="SM00388">
    <property type="entry name" value="HisKA"/>
    <property type="match status" value="1"/>
</dbReference>
<dbReference type="Pfam" id="PF02518">
    <property type="entry name" value="HATPase_c"/>
    <property type="match status" value="1"/>
</dbReference>
<evidence type="ECO:0000256" key="6">
    <source>
        <dbReference type="ARBA" id="ARBA00023012"/>
    </source>
</evidence>
<evidence type="ECO:0000313" key="10">
    <source>
        <dbReference type="EMBL" id="MBD8893996.1"/>
    </source>
</evidence>
<dbReference type="CDD" id="cd00082">
    <property type="entry name" value="HisKA"/>
    <property type="match status" value="1"/>
</dbReference>
<dbReference type="InterPro" id="IPR000014">
    <property type="entry name" value="PAS"/>
</dbReference>
<dbReference type="SUPFAM" id="SSF55785">
    <property type="entry name" value="PYP-like sensor domain (PAS domain)"/>
    <property type="match status" value="1"/>
</dbReference>
<dbReference type="PROSITE" id="PS50109">
    <property type="entry name" value="HIS_KIN"/>
    <property type="match status" value="1"/>
</dbReference>
<dbReference type="Gene3D" id="1.10.287.130">
    <property type="match status" value="1"/>
</dbReference>
<proteinExistence type="predicted"/>